<feature type="binding site" evidence="11">
    <location>
        <position position="228"/>
    </location>
    <ligand>
        <name>Fe cation</name>
        <dbReference type="ChEBI" id="CHEBI:24875"/>
        <note>catalytic</note>
    </ligand>
</feature>
<accession>A0A5E4MV64</accession>
<organism evidence="13 14">
    <name type="scientific">Cinara cedri</name>
    <dbReference type="NCBI Taxonomy" id="506608"/>
    <lineage>
        <taxon>Eukaryota</taxon>
        <taxon>Metazoa</taxon>
        <taxon>Ecdysozoa</taxon>
        <taxon>Arthropoda</taxon>
        <taxon>Hexapoda</taxon>
        <taxon>Insecta</taxon>
        <taxon>Pterygota</taxon>
        <taxon>Neoptera</taxon>
        <taxon>Paraneoptera</taxon>
        <taxon>Hemiptera</taxon>
        <taxon>Sternorrhyncha</taxon>
        <taxon>Aphidomorpha</taxon>
        <taxon>Aphidoidea</taxon>
        <taxon>Aphididae</taxon>
        <taxon>Lachninae</taxon>
        <taxon>Cinara</taxon>
    </lineage>
</organism>
<evidence type="ECO:0000256" key="11">
    <source>
        <dbReference type="PIRSR" id="PIRSR610300-51"/>
    </source>
</evidence>
<dbReference type="InterPro" id="IPR011051">
    <property type="entry name" value="RmlC_Cupin_sf"/>
</dbReference>
<gene>
    <name evidence="13" type="ORF">CINCED_3A014583</name>
</gene>
<keyword evidence="7 12" id="KW-0223">Dioxygenase</keyword>
<feature type="cross-link" description="3'-(S-cysteinyl)-tyrosine (Cys-Tyr)" evidence="10">
    <location>
        <begin position="168"/>
        <end position="245"/>
    </location>
</feature>
<comment type="pathway">
    <text evidence="2 12">Organosulfur biosynthesis; taurine biosynthesis; hypotaurine from L-cysteine: step 1/2.</text>
</comment>
<evidence type="ECO:0000256" key="1">
    <source>
        <dbReference type="ARBA" id="ARBA00000629"/>
    </source>
</evidence>
<comment type="cofactor">
    <cofactor evidence="12">
        <name>Fe cation</name>
        <dbReference type="ChEBI" id="CHEBI:24875"/>
    </cofactor>
    <text evidence="12">Binds 1 Fe cation per subunit.</text>
</comment>
<feature type="binding site" evidence="11">
    <location>
        <position position="161"/>
    </location>
    <ligand>
        <name>Fe cation</name>
        <dbReference type="ChEBI" id="CHEBI:24875"/>
        <note>catalytic</note>
    </ligand>
</feature>
<dbReference type="Proteomes" id="UP000325440">
    <property type="component" value="Unassembled WGS sequence"/>
</dbReference>
<keyword evidence="6 10" id="KW-0883">Thioether bond</keyword>
<dbReference type="OrthoDB" id="543511at2759"/>
<dbReference type="UniPathway" id="UPA00012">
    <property type="reaction ID" value="UER00537"/>
</dbReference>
<comment type="similarity">
    <text evidence="3 12">Belongs to the cysteine dioxygenase family.</text>
</comment>
<keyword evidence="14" id="KW-1185">Reference proteome</keyword>
<evidence type="ECO:0000256" key="12">
    <source>
        <dbReference type="RuleBase" id="RU366010"/>
    </source>
</evidence>
<reference evidence="13 14" key="1">
    <citation type="submission" date="2019-08" db="EMBL/GenBank/DDBJ databases">
        <authorList>
            <person name="Alioto T."/>
            <person name="Alioto T."/>
            <person name="Gomez Garrido J."/>
        </authorList>
    </citation>
    <scope>NUCLEOTIDE SEQUENCE [LARGE SCALE GENOMIC DNA]</scope>
</reference>
<proteinExistence type="inferred from homology"/>
<evidence type="ECO:0000313" key="14">
    <source>
        <dbReference type="Proteomes" id="UP000325440"/>
    </source>
</evidence>
<dbReference type="EC" id="1.13.11.20" evidence="4 12"/>
<dbReference type="CDD" id="cd10548">
    <property type="entry name" value="cupin_CDO"/>
    <property type="match status" value="1"/>
</dbReference>
<dbReference type="PANTHER" id="PTHR12918">
    <property type="entry name" value="CYSTEINE DIOXYGENASE"/>
    <property type="match status" value="1"/>
</dbReference>
<dbReference type="GO" id="GO:0019448">
    <property type="term" value="P:L-cysteine catabolic process"/>
    <property type="evidence" value="ECO:0007669"/>
    <property type="project" value="TreeGrafter"/>
</dbReference>
<evidence type="ECO:0000256" key="4">
    <source>
        <dbReference type="ARBA" id="ARBA00013133"/>
    </source>
</evidence>
<sequence length="291" mass="33089">MEQQVQVNNQKQCVKRREVSVAGDEDNKLLQQLPWPTKRPCSRKLDNSGDFDTIQSVKGYCLSKNMPTDMYRPVAGQCGGSPGKFRLADLIGELHRVFAEDHVNVEYVQYLMESYHSDPAEWLKYAKFNKFRYTRNLVDAGNGKFNLMVLCWGEGNGSSIHNHPDSDCLMKVLAGQLTEVRFAWPSAPNTLDEQNGDNDEDLRPMHETGRALLEMDSVCHINDTMGLHRVENASHTDKAVSLHLYCPPFEECTTFNQHTGHKTKAKSTFWSIHGEKVSKKLKIVEDMPDDN</sequence>
<evidence type="ECO:0000256" key="5">
    <source>
        <dbReference type="ARBA" id="ARBA00022723"/>
    </source>
</evidence>
<dbReference type="InterPro" id="IPR010300">
    <property type="entry name" value="CDO_1"/>
</dbReference>
<dbReference type="Gene3D" id="2.60.120.10">
    <property type="entry name" value="Jelly Rolls"/>
    <property type="match status" value="1"/>
</dbReference>
<dbReference type="EMBL" id="CABPRJ010001430">
    <property type="protein sequence ID" value="VVC36129.1"/>
    <property type="molecule type" value="Genomic_DNA"/>
</dbReference>
<evidence type="ECO:0000256" key="8">
    <source>
        <dbReference type="ARBA" id="ARBA00023002"/>
    </source>
</evidence>
<evidence type="ECO:0000256" key="9">
    <source>
        <dbReference type="ARBA" id="ARBA00023004"/>
    </source>
</evidence>
<dbReference type="AlphaFoldDB" id="A0A5E4MV64"/>
<evidence type="ECO:0000256" key="10">
    <source>
        <dbReference type="PIRSR" id="PIRSR610300-50"/>
    </source>
</evidence>
<dbReference type="GO" id="GO:0017172">
    <property type="term" value="F:cysteine dioxygenase activity"/>
    <property type="evidence" value="ECO:0007669"/>
    <property type="project" value="UniProtKB-UniRule"/>
</dbReference>
<keyword evidence="9 11" id="KW-0408">Iron</keyword>
<name>A0A5E4MV64_9HEMI</name>
<dbReference type="SUPFAM" id="SSF51182">
    <property type="entry name" value="RmlC-like cupins"/>
    <property type="match status" value="1"/>
</dbReference>
<keyword evidence="8 12" id="KW-0560">Oxidoreductase</keyword>
<dbReference type="GO" id="GO:0008198">
    <property type="term" value="F:ferrous iron binding"/>
    <property type="evidence" value="ECO:0007669"/>
    <property type="project" value="UniProtKB-ARBA"/>
</dbReference>
<evidence type="ECO:0000256" key="6">
    <source>
        <dbReference type="ARBA" id="ARBA00022784"/>
    </source>
</evidence>
<dbReference type="InterPro" id="IPR014710">
    <property type="entry name" value="RmlC-like_jellyroll"/>
</dbReference>
<dbReference type="FunFam" id="2.60.120.10:FF:000045">
    <property type="entry name" value="Cysteine dioxygenase 1"/>
    <property type="match status" value="1"/>
</dbReference>
<keyword evidence="5 11" id="KW-0479">Metal-binding</keyword>
<evidence type="ECO:0000256" key="3">
    <source>
        <dbReference type="ARBA" id="ARBA00006622"/>
    </source>
</evidence>
<feature type="binding site" evidence="11">
    <location>
        <position position="163"/>
    </location>
    <ligand>
        <name>Fe cation</name>
        <dbReference type="ChEBI" id="CHEBI:24875"/>
        <note>catalytic</note>
    </ligand>
</feature>
<evidence type="ECO:0000313" key="13">
    <source>
        <dbReference type="EMBL" id="VVC36129.1"/>
    </source>
</evidence>
<comment type="catalytic activity">
    <reaction evidence="1 12">
        <text>L-cysteine + O2 = 3-sulfino-L-alanine + H(+)</text>
        <dbReference type="Rhea" id="RHEA:20441"/>
        <dbReference type="ChEBI" id="CHEBI:15378"/>
        <dbReference type="ChEBI" id="CHEBI:15379"/>
        <dbReference type="ChEBI" id="CHEBI:35235"/>
        <dbReference type="ChEBI" id="CHEBI:61085"/>
        <dbReference type="EC" id="1.13.11.20"/>
    </reaction>
</comment>
<dbReference type="Pfam" id="PF05995">
    <property type="entry name" value="CDO_I"/>
    <property type="match status" value="1"/>
</dbReference>
<evidence type="ECO:0000256" key="2">
    <source>
        <dbReference type="ARBA" id="ARBA00004759"/>
    </source>
</evidence>
<dbReference type="PANTHER" id="PTHR12918:SF1">
    <property type="entry name" value="CYSTEINE DIOXYGENASE TYPE 1"/>
    <property type="match status" value="1"/>
</dbReference>
<evidence type="ECO:0000256" key="7">
    <source>
        <dbReference type="ARBA" id="ARBA00022964"/>
    </source>
</evidence>
<protein>
    <recommendedName>
        <fullName evidence="4 12">Cysteine dioxygenase</fullName>
        <ecNumber evidence="4 12">1.13.11.20</ecNumber>
    </recommendedName>
</protein>
<dbReference type="GO" id="GO:0042412">
    <property type="term" value="P:taurine biosynthetic process"/>
    <property type="evidence" value="ECO:0007669"/>
    <property type="project" value="UniProtKB-UniRule"/>
</dbReference>